<dbReference type="Proteomes" id="UP000015102">
    <property type="component" value="Unassembled WGS sequence"/>
</dbReference>
<reference evidence="2" key="1">
    <citation type="submission" date="2013-02" db="EMBL/GenBank/DDBJ databases">
        <authorList>
            <person name="Hughes D."/>
        </authorList>
    </citation>
    <scope>NUCLEOTIDE SEQUENCE</scope>
    <source>
        <strain>Durham</strain>
        <strain evidence="2">NC isolate 2 -- Noor lab</strain>
    </source>
</reference>
<keyword evidence="2" id="KW-1185">Reference proteome</keyword>
<organism evidence="1 2">
    <name type="scientific">Megaselia scalaris</name>
    <name type="common">Humpbacked fly</name>
    <name type="synonym">Phora scalaris</name>
    <dbReference type="NCBI Taxonomy" id="36166"/>
    <lineage>
        <taxon>Eukaryota</taxon>
        <taxon>Metazoa</taxon>
        <taxon>Ecdysozoa</taxon>
        <taxon>Arthropoda</taxon>
        <taxon>Hexapoda</taxon>
        <taxon>Insecta</taxon>
        <taxon>Pterygota</taxon>
        <taxon>Neoptera</taxon>
        <taxon>Endopterygota</taxon>
        <taxon>Diptera</taxon>
        <taxon>Brachycera</taxon>
        <taxon>Muscomorpha</taxon>
        <taxon>Platypezoidea</taxon>
        <taxon>Phoridae</taxon>
        <taxon>Megaseliini</taxon>
        <taxon>Megaselia</taxon>
    </lineage>
</organism>
<dbReference type="HOGENOM" id="CLU_2560876_0_0_1"/>
<dbReference type="EnsemblMetazoa" id="MESCA002859-RA">
    <property type="protein sequence ID" value="MESCA002859-PA"/>
    <property type="gene ID" value="MESCA002859"/>
</dbReference>
<evidence type="ECO:0000313" key="2">
    <source>
        <dbReference type="Proteomes" id="UP000015102"/>
    </source>
</evidence>
<protein>
    <submittedName>
        <fullName evidence="1">Uncharacterized protein</fullName>
    </submittedName>
</protein>
<proteinExistence type="predicted"/>
<accession>T1GHG2</accession>
<dbReference type="AlphaFoldDB" id="T1GHG2"/>
<name>T1GHG2_MEGSC</name>
<dbReference type="EMBL" id="CAQQ02391977">
    <property type="status" value="NOT_ANNOTATED_CDS"/>
    <property type="molecule type" value="Genomic_DNA"/>
</dbReference>
<sequence>MVWVYTFNPVFSLIQSKKLVTLTRTAGASPSQPPPETKEFIPICSYVSKVTKGPPESPLQIDFPPVATQMLSSSTVSSKYRF</sequence>
<reference evidence="1" key="2">
    <citation type="submission" date="2015-06" db="UniProtKB">
        <authorList>
            <consortium name="EnsemblMetazoa"/>
        </authorList>
    </citation>
    <scope>IDENTIFICATION</scope>
</reference>
<dbReference type="EMBL" id="CAQQ02391976">
    <property type="status" value="NOT_ANNOTATED_CDS"/>
    <property type="molecule type" value="Genomic_DNA"/>
</dbReference>
<evidence type="ECO:0000313" key="1">
    <source>
        <dbReference type="EnsemblMetazoa" id="MESCA002859-PA"/>
    </source>
</evidence>